<dbReference type="GO" id="GO:0005886">
    <property type="term" value="C:plasma membrane"/>
    <property type="evidence" value="ECO:0007669"/>
    <property type="project" value="UniProtKB-SubCell"/>
</dbReference>
<evidence type="ECO:0000256" key="8">
    <source>
        <dbReference type="SAM" id="Phobius"/>
    </source>
</evidence>
<evidence type="ECO:0000313" key="9">
    <source>
        <dbReference type="EMBL" id="SDN95815.1"/>
    </source>
</evidence>
<keyword evidence="10" id="KW-1185">Reference proteome</keyword>
<accession>A0A1H0FMG6</accession>
<keyword evidence="7 8" id="KW-0472">Membrane</keyword>
<dbReference type="GO" id="GO:1903785">
    <property type="term" value="P:L-valine transmembrane transport"/>
    <property type="evidence" value="ECO:0007669"/>
    <property type="project" value="TreeGrafter"/>
</dbReference>
<dbReference type="EMBL" id="FNIN01000013">
    <property type="protein sequence ID" value="SDN95815.1"/>
    <property type="molecule type" value="Genomic_DNA"/>
</dbReference>
<dbReference type="PANTHER" id="PTHR34979">
    <property type="entry name" value="INNER MEMBRANE PROTEIN YGAZ"/>
    <property type="match status" value="1"/>
</dbReference>
<sequence length="210" mass="24916">MKFLKVFKDTLPIFISYFALSFSFGILAVKRGINPYVAISMSIFIYSGSLQFLLLMIYNKLTLLDIFITSFLLNFRQFFYSLSFLDRYKNHFYKIFTLTDETFAILIHQKENPKYDLYVSIFNHFYWVFGTICGIIFAQLVNFELKGLDFILVSLFVVILIENILKTRNIFPVLLGSIVFFIFYLLEIKNILIFSIVCSFFIIYLRRRHA</sequence>
<feature type="transmembrane region" description="Helical" evidence="8">
    <location>
        <begin position="64"/>
        <end position="85"/>
    </location>
</feature>
<reference evidence="9 10" key="1">
    <citation type="submission" date="2016-10" db="EMBL/GenBank/DDBJ databases">
        <authorList>
            <person name="de Groot N.N."/>
        </authorList>
    </citation>
    <scope>NUCLEOTIDE SEQUENCE [LARGE SCALE GENOMIC DNA]</scope>
    <source>
        <strain evidence="9 10">DSM 15269</strain>
    </source>
</reference>
<dbReference type="AlphaFoldDB" id="A0A1H0FMG6"/>
<evidence type="ECO:0000313" key="10">
    <source>
        <dbReference type="Proteomes" id="UP000199602"/>
    </source>
</evidence>
<keyword evidence="5 8" id="KW-0812">Transmembrane</keyword>
<protein>
    <submittedName>
        <fullName evidence="9">4-azaleucine resistance probable transporter AzlC</fullName>
    </submittedName>
</protein>
<feature type="transmembrane region" description="Helical" evidence="8">
    <location>
        <begin position="12"/>
        <end position="29"/>
    </location>
</feature>
<evidence type="ECO:0000256" key="6">
    <source>
        <dbReference type="ARBA" id="ARBA00022989"/>
    </source>
</evidence>
<dbReference type="Proteomes" id="UP000199602">
    <property type="component" value="Unassembled WGS sequence"/>
</dbReference>
<evidence type="ECO:0000256" key="4">
    <source>
        <dbReference type="ARBA" id="ARBA00022475"/>
    </source>
</evidence>
<dbReference type="InterPro" id="IPR011606">
    <property type="entry name" value="Brnchd-chn_aa_trnsp_permease"/>
</dbReference>
<evidence type="ECO:0000256" key="7">
    <source>
        <dbReference type="ARBA" id="ARBA00023136"/>
    </source>
</evidence>
<evidence type="ECO:0000256" key="3">
    <source>
        <dbReference type="ARBA" id="ARBA00022448"/>
    </source>
</evidence>
<feature type="transmembrane region" description="Helical" evidence="8">
    <location>
        <begin position="170"/>
        <end position="185"/>
    </location>
</feature>
<comment type="similarity">
    <text evidence="2">Belongs to the AzlC family.</text>
</comment>
<evidence type="ECO:0000256" key="2">
    <source>
        <dbReference type="ARBA" id="ARBA00010735"/>
    </source>
</evidence>
<dbReference type="RefSeq" id="WP_092066183.1">
    <property type="nucleotide sequence ID" value="NZ_FNIN01000013.1"/>
</dbReference>
<feature type="transmembrane region" description="Helical" evidence="8">
    <location>
        <begin position="191"/>
        <end position="207"/>
    </location>
</feature>
<dbReference type="PANTHER" id="PTHR34979:SF1">
    <property type="entry name" value="INNER MEMBRANE PROTEIN YGAZ"/>
    <property type="match status" value="1"/>
</dbReference>
<keyword evidence="4" id="KW-1003">Cell membrane</keyword>
<proteinExistence type="inferred from homology"/>
<dbReference type="OrthoDB" id="9803444at2"/>
<keyword evidence="6 8" id="KW-1133">Transmembrane helix</keyword>
<evidence type="ECO:0000256" key="1">
    <source>
        <dbReference type="ARBA" id="ARBA00004651"/>
    </source>
</evidence>
<gene>
    <name evidence="9" type="ORF">SAMN04488516_11321</name>
</gene>
<comment type="subcellular location">
    <subcellularLocation>
        <location evidence="1">Cell membrane</location>
        <topology evidence="1">Multi-pass membrane protein</topology>
    </subcellularLocation>
</comment>
<feature type="transmembrane region" description="Helical" evidence="8">
    <location>
        <begin position="147"/>
        <end position="165"/>
    </location>
</feature>
<keyword evidence="3" id="KW-0813">Transport</keyword>
<feature type="transmembrane region" description="Helical" evidence="8">
    <location>
        <begin position="117"/>
        <end position="141"/>
    </location>
</feature>
<evidence type="ECO:0000256" key="5">
    <source>
        <dbReference type="ARBA" id="ARBA00022692"/>
    </source>
</evidence>
<feature type="transmembrane region" description="Helical" evidence="8">
    <location>
        <begin position="36"/>
        <end position="58"/>
    </location>
</feature>
<name>A0A1H0FMG6_9BACT</name>
<organism evidence="9 10">
    <name type="scientific">Desulfonauticus submarinus</name>
    <dbReference type="NCBI Taxonomy" id="206665"/>
    <lineage>
        <taxon>Bacteria</taxon>
        <taxon>Pseudomonadati</taxon>
        <taxon>Thermodesulfobacteriota</taxon>
        <taxon>Desulfovibrionia</taxon>
        <taxon>Desulfovibrionales</taxon>
        <taxon>Desulfonauticaceae</taxon>
        <taxon>Desulfonauticus</taxon>
    </lineage>
</organism>
<dbReference type="Pfam" id="PF03591">
    <property type="entry name" value="AzlC"/>
    <property type="match status" value="1"/>
</dbReference>